<evidence type="ECO:0000259" key="2">
    <source>
        <dbReference type="Pfam" id="PF13960"/>
    </source>
</evidence>
<sequence length="279" mass="31029">MMTMAVCKVTMRMLLLLTAWDVVLVVVSLMALIVVLLKLEPAVFRYNKTMVWVSRGDEHRTRSREQLDVKMDVKPDMELDMKISHGRARAGGMRERRRRSPGGPTRPTAHAGPPVPGRSTVANRRQPEELVSTETGNPQIAVDRLIDHRRTASTASSIGFQTGHVRVCLDQIYSGQLGPMFLHNMMPFDRQNDVMKGYVRNRARPDASMAKGFLTYGCISFCQNYLTTQDDQDHVGLPPGCTSAGLLESFTGRATAQSMSALSIDATTLKGLTRSRYNT</sequence>
<evidence type="ECO:0000313" key="3">
    <source>
        <dbReference type="EMBL" id="KAK1693700.1"/>
    </source>
</evidence>
<feature type="region of interest" description="Disordered" evidence="1">
    <location>
        <begin position="83"/>
        <end position="134"/>
    </location>
</feature>
<dbReference type="Proteomes" id="UP001231189">
    <property type="component" value="Unassembled WGS sequence"/>
</dbReference>
<reference evidence="3" key="1">
    <citation type="submission" date="2023-07" db="EMBL/GenBank/DDBJ databases">
        <title>A chromosome-level genome assembly of Lolium multiflorum.</title>
        <authorList>
            <person name="Chen Y."/>
            <person name="Copetti D."/>
            <person name="Kolliker R."/>
            <person name="Studer B."/>
        </authorList>
    </citation>
    <scope>NUCLEOTIDE SEQUENCE</scope>
    <source>
        <strain evidence="3">02402/16</strain>
        <tissue evidence="3">Leaf</tissue>
    </source>
</reference>
<keyword evidence="4" id="KW-1185">Reference proteome</keyword>
<organism evidence="3 4">
    <name type="scientific">Lolium multiflorum</name>
    <name type="common">Italian ryegrass</name>
    <name type="synonym">Lolium perenne subsp. multiflorum</name>
    <dbReference type="NCBI Taxonomy" id="4521"/>
    <lineage>
        <taxon>Eukaryota</taxon>
        <taxon>Viridiplantae</taxon>
        <taxon>Streptophyta</taxon>
        <taxon>Embryophyta</taxon>
        <taxon>Tracheophyta</taxon>
        <taxon>Spermatophyta</taxon>
        <taxon>Magnoliopsida</taxon>
        <taxon>Liliopsida</taxon>
        <taxon>Poales</taxon>
        <taxon>Poaceae</taxon>
        <taxon>BOP clade</taxon>
        <taxon>Pooideae</taxon>
        <taxon>Poodae</taxon>
        <taxon>Poeae</taxon>
        <taxon>Poeae Chloroplast Group 2 (Poeae type)</taxon>
        <taxon>Loliodinae</taxon>
        <taxon>Loliinae</taxon>
        <taxon>Lolium</taxon>
    </lineage>
</organism>
<protein>
    <recommendedName>
        <fullName evidence="2">DUF4218 domain-containing protein</fullName>
    </recommendedName>
</protein>
<gene>
    <name evidence="3" type="ORF">QYE76_010397</name>
</gene>
<evidence type="ECO:0000256" key="1">
    <source>
        <dbReference type="SAM" id="MobiDB-lite"/>
    </source>
</evidence>
<dbReference type="EMBL" id="JAUUTY010000001">
    <property type="protein sequence ID" value="KAK1693700.1"/>
    <property type="molecule type" value="Genomic_DNA"/>
</dbReference>
<name>A0AAD8TTJ5_LOLMU</name>
<dbReference type="Pfam" id="PF13960">
    <property type="entry name" value="DUF4218"/>
    <property type="match status" value="1"/>
</dbReference>
<dbReference type="PANTHER" id="PTHR48258">
    <property type="entry name" value="DUF4218 DOMAIN-CONTAINING PROTEIN-RELATED"/>
    <property type="match status" value="1"/>
</dbReference>
<evidence type="ECO:0000313" key="4">
    <source>
        <dbReference type="Proteomes" id="UP001231189"/>
    </source>
</evidence>
<dbReference type="AlphaFoldDB" id="A0AAD8TTJ5"/>
<accession>A0AAD8TTJ5</accession>
<feature type="domain" description="DUF4218" evidence="2">
    <location>
        <begin position="176"/>
        <end position="230"/>
    </location>
</feature>
<dbReference type="InterPro" id="IPR025452">
    <property type="entry name" value="DUF4218"/>
</dbReference>
<proteinExistence type="predicted"/>
<dbReference type="PANTHER" id="PTHR48258:SF9">
    <property type="entry name" value="OS01G0348150 PROTEIN"/>
    <property type="match status" value="1"/>
</dbReference>
<comment type="caution">
    <text evidence="3">The sequence shown here is derived from an EMBL/GenBank/DDBJ whole genome shotgun (WGS) entry which is preliminary data.</text>
</comment>